<feature type="compositionally biased region" description="Polar residues" evidence="8">
    <location>
        <begin position="439"/>
        <end position="448"/>
    </location>
</feature>
<feature type="transmembrane region" description="Helical" evidence="9">
    <location>
        <begin position="261"/>
        <end position="281"/>
    </location>
</feature>
<feature type="transmembrane region" description="Helical" evidence="9">
    <location>
        <begin position="57"/>
        <end position="76"/>
    </location>
</feature>
<dbReference type="InterPro" id="IPR020846">
    <property type="entry name" value="MFS_dom"/>
</dbReference>
<evidence type="ECO:0000313" key="12">
    <source>
        <dbReference type="Proteomes" id="UP000887013"/>
    </source>
</evidence>
<dbReference type="Gene3D" id="1.20.1250.20">
    <property type="entry name" value="MFS general substrate transporter like domains"/>
    <property type="match status" value="2"/>
</dbReference>
<feature type="compositionally biased region" description="Basic and acidic residues" evidence="8">
    <location>
        <begin position="469"/>
        <end position="480"/>
    </location>
</feature>
<feature type="domain" description="Major facilitator superfamily (MFS) profile" evidence="10">
    <location>
        <begin position="23"/>
        <end position="417"/>
    </location>
</feature>
<proteinExistence type="inferred from homology"/>
<feature type="transmembrane region" description="Helical" evidence="9">
    <location>
        <begin position="113"/>
        <end position="135"/>
    </location>
</feature>
<feature type="region of interest" description="Disordered" evidence="8">
    <location>
        <begin position="425"/>
        <end position="496"/>
    </location>
</feature>
<dbReference type="InterPro" id="IPR011701">
    <property type="entry name" value="MFS"/>
</dbReference>
<keyword evidence="5" id="KW-0532">Neurotransmitter transport</keyword>
<dbReference type="SUPFAM" id="SSF103473">
    <property type="entry name" value="MFS general substrate transporter"/>
    <property type="match status" value="1"/>
</dbReference>
<feature type="transmembrane region" description="Helical" evidence="9">
    <location>
        <begin position="21"/>
        <end position="45"/>
    </location>
</feature>
<dbReference type="Pfam" id="PF07690">
    <property type="entry name" value="MFS_1"/>
    <property type="match status" value="2"/>
</dbReference>
<accession>A0A8X6QM01</accession>
<dbReference type="EMBL" id="BMAW01034086">
    <property type="protein sequence ID" value="GFU33574.1"/>
    <property type="molecule type" value="Genomic_DNA"/>
</dbReference>
<comment type="caution">
    <text evidence="11">The sequence shown here is derived from an EMBL/GenBank/DDBJ whole genome shotgun (WGS) entry which is preliminary data.</text>
</comment>
<evidence type="ECO:0000256" key="7">
    <source>
        <dbReference type="ARBA" id="ARBA00023136"/>
    </source>
</evidence>
<feature type="compositionally biased region" description="Basic and acidic residues" evidence="8">
    <location>
        <begin position="425"/>
        <end position="438"/>
    </location>
</feature>
<dbReference type="InterPro" id="IPR036259">
    <property type="entry name" value="MFS_trans_sf"/>
</dbReference>
<evidence type="ECO:0000256" key="1">
    <source>
        <dbReference type="ARBA" id="ARBA00004141"/>
    </source>
</evidence>
<evidence type="ECO:0000256" key="3">
    <source>
        <dbReference type="ARBA" id="ARBA00022448"/>
    </source>
</evidence>
<evidence type="ECO:0000313" key="11">
    <source>
        <dbReference type="EMBL" id="GFU33574.1"/>
    </source>
</evidence>
<feature type="transmembrane region" description="Helical" evidence="9">
    <location>
        <begin position="290"/>
        <end position="312"/>
    </location>
</feature>
<feature type="transmembrane region" description="Helical" evidence="9">
    <location>
        <begin position="88"/>
        <end position="107"/>
    </location>
</feature>
<dbReference type="GO" id="GO:0016020">
    <property type="term" value="C:membrane"/>
    <property type="evidence" value="ECO:0007669"/>
    <property type="project" value="UniProtKB-SubCell"/>
</dbReference>
<keyword evidence="7 9" id="KW-0472">Membrane</keyword>
<dbReference type="AlphaFoldDB" id="A0A8X6QM01"/>
<evidence type="ECO:0000256" key="8">
    <source>
        <dbReference type="SAM" id="MobiDB-lite"/>
    </source>
</evidence>
<dbReference type="PROSITE" id="PS50850">
    <property type="entry name" value="MFS"/>
    <property type="match status" value="1"/>
</dbReference>
<evidence type="ECO:0000259" key="10">
    <source>
        <dbReference type="PROSITE" id="PS50850"/>
    </source>
</evidence>
<evidence type="ECO:0000256" key="9">
    <source>
        <dbReference type="SAM" id="Phobius"/>
    </source>
</evidence>
<feature type="transmembrane region" description="Helical" evidence="9">
    <location>
        <begin position="318"/>
        <end position="337"/>
    </location>
</feature>
<protein>
    <submittedName>
        <fullName evidence="11">MFS-type transporter SLC18B1</fullName>
    </submittedName>
</protein>
<feature type="transmembrane region" description="Helical" evidence="9">
    <location>
        <begin position="392"/>
        <end position="414"/>
    </location>
</feature>
<dbReference type="PRINTS" id="PR01035">
    <property type="entry name" value="TCRTETA"/>
</dbReference>
<dbReference type="InterPro" id="IPR001958">
    <property type="entry name" value="Tet-R_TetA/multi-R_MdtG-like"/>
</dbReference>
<reference evidence="11" key="1">
    <citation type="submission" date="2020-08" db="EMBL/GenBank/DDBJ databases">
        <title>Multicomponent nature underlies the extraordinary mechanical properties of spider dragline silk.</title>
        <authorList>
            <person name="Kono N."/>
            <person name="Nakamura H."/>
            <person name="Mori M."/>
            <person name="Yoshida Y."/>
            <person name="Ohtoshi R."/>
            <person name="Malay A.D."/>
            <person name="Moran D.A.P."/>
            <person name="Tomita M."/>
            <person name="Numata K."/>
            <person name="Arakawa K."/>
        </authorList>
    </citation>
    <scope>NUCLEOTIDE SEQUENCE</scope>
</reference>
<dbReference type="GO" id="GO:0022857">
    <property type="term" value="F:transmembrane transporter activity"/>
    <property type="evidence" value="ECO:0007669"/>
    <property type="project" value="InterPro"/>
</dbReference>
<keyword evidence="4 9" id="KW-0812">Transmembrane</keyword>
<keyword evidence="3" id="KW-0813">Transport</keyword>
<feature type="transmembrane region" description="Helical" evidence="9">
    <location>
        <begin position="223"/>
        <end position="241"/>
    </location>
</feature>
<dbReference type="Proteomes" id="UP000887013">
    <property type="component" value="Unassembled WGS sequence"/>
</dbReference>
<evidence type="ECO:0000256" key="4">
    <source>
        <dbReference type="ARBA" id="ARBA00022692"/>
    </source>
</evidence>
<dbReference type="PANTHER" id="PTHR23506">
    <property type="entry name" value="GH10249P"/>
    <property type="match status" value="1"/>
</dbReference>
<evidence type="ECO:0000256" key="2">
    <source>
        <dbReference type="ARBA" id="ARBA00006829"/>
    </source>
</evidence>
<name>A0A8X6QM01_NEPPI</name>
<dbReference type="PANTHER" id="PTHR23506:SF26">
    <property type="entry name" value="MFS-TYPE TRANSPORTER SLC18B1"/>
    <property type="match status" value="1"/>
</dbReference>
<dbReference type="OrthoDB" id="446368at2759"/>
<keyword evidence="12" id="KW-1185">Reference proteome</keyword>
<evidence type="ECO:0000256" key="5">
    <source>
        <dbReference type="ARBA" id="ARBA00022775"/>
    </source>
</evidence>
<evidence type="ECO:0000256" key="6">
    <source>
        <dbReference type="ARBA" id="ARBA00022989"/>
    </source>
</evidence>
<feature type="transmembrane region" description="Helical" evidence="9">
    <location>
        <begin position="156"/>
        <end position="176"/>
    </location>
</feature>
<feature type="transmembrane region" description="Helical" evidence="9">
    <location>
        <begin position="182"/>
        <end position="202"/>
    </location>
</feature>
<keyword evidence="6 9" id="KW-1133">Transmembrane helix</keyword>
<sequence>MNSPEKKIPPPNKTKMTAKKLKILLAIAYGNLFLGSCYSLMAPIYPAEAEKKGASATAYGLVFGVYQLAMFLSAPIYGKVIIVLKPGFLMKTGMLVSGVCVILFSFLEYAPPGLPFIALSIVIRGVDALGASAFLTASYTTLGCELPDVIGRAMSIVETTFSVGLAIGPVIGGILYEAGGFSLPFLVVGALLLTGTVVNMFLFTDTDDVPPQSISVRQLLANIDFLIDIMAISVCFAMLGFNEATLEPHVRQFQLTPTTIGAIFLISGVLDAVSAPIWGIVAEKVPNAQILIFIGGILFIVCFLIVGPVPFLPFPTSVTMVLVSQVLLGLGMAGQIISSLTHGMKLTVERGFPDDVGTYGLISGLLFSSACFGAFFGPTIGGILIDHVGYRYATFAVTVVETIVTAICGLRLLFRALRKKPHPKNVEEPVEKNIEHQSQKSIDQINGKNTDEPNGKSIELPNIKSIDQLNRRNTDERNGKNIELPNGKNIDERNGKFVDDLNEKIINEPNEKRFDLENEKNR</sequence>
<organism evidence="11 12">
    <name type="scientific">Nephila pilipes</name>
    <name type="common">Giant wood spider</name>
    <name type="synonym">Nephila maculata</name>
    <dbReference type="NCBI Taxonomy" id="299642"/>
    <lineage>
        <taxon>Eukaryota</taxon>
        <taxon>Metazoa</taxon>
        <taxon>Ecdysozoa</taxon>
        <taxon>Arthropoda</taxon>
        <taxon>Chelicerata</taxon>
        <taxon>Arachnida</taxon>
        <taxon>Araneae</taxon>
        <taxon>Araneomorphae</taxon>
        <taxon>Entelegynae</taxon>
        <taxon>Araneoidea</taxon>
        <taxon>Nephilidae</taxon>
        <taxon>Nephila</taxon>
    </lineage>
</organism>
<feature type="transmembrane region" description="Helical" evidence="9">
    <location>
        <begin position="358"/>
        <end position="380"/>
    </location>
</feature>
<dbReference type="InterPro" id="IPR050930">
    <property type="entry name" value="MFS_Vesicular_Transporter"/>
</dbReference>
<comment type="similarity">
    <text evidence="2">Belongs to the major facilitator superfamily. Vesicular transporter family.</text>
</comment>
<gene>
    <name evidence="11" type="primary">SLC18B1</name>
    <name evidence="11" type="ORF">NPIL_327541</name>
</gene>
<comment type="subcellular location">
    <subcellularLocation>
        <location evidence="1">Membrane</location>
        <topology evidence="1">Multi-pass membrane protein</topology>
    </subcellularLocation>
</comment>